<name>A0ABW2ZV53_9ACTN</name>
<reference evidence="2" key="1">
    <citation type="journal article" date="2019" name="Int. J. Syst. Evol. Microbiol.">
        <title>The Global Catalogue of Microorganisms (GCM) 10K type strain sequencing project: providing services to taxonomists for standard genome sequencing and annotation.</title>
        <authorList>
            <consortium name="The Broad Institute Genomics Platform"/>
            <consortium name="The Broad Institute Genome Sequencing Center for Infectious Disease"/>
            <person name="Wu L."/>
            <person name="Ma J."/>
        </authorList>
    </citation>
    <scope>NUCLEOTIDE SEQUENCE [LARGE SCALE GENOMIC DNA]</scope>
    <source>
        <strain evidence="2">JCM 32148</strain>
    </source>
</reference>
<protein>
    <submittedName>
        <fullName evidence="1">Uncharacterized protein</fullName>
    </submittedName>
</protein>
<keyword evidence="2" id="KW-1185">Reference proteome</keyword>
<dbReference type="Proteomes" id="UP001597053">
    <property type="component" value="Unassembled WGS sequence"/>
</dbReference>
<sequence>MVPLDFSTAPGESTKYHWVYIADLGKNTVEIGLTRNIRETLEEYVSKDGCKAVWTSDHQDVASVPADPRLDEVFGFQPRGWEWGHQTCVEFFSRAASDKLSETRFAGIPFDVAKCYARCIGLGGGYTNLF</sequence>
<accession>A0ABW2ZV53</accession>
<evidence type="ECO:0000313" key="2">
    <source>
        <dbReference type="Proteomes" id="UP001597053"/>
    </source>
</evidence>
<comment type="caution">
    <text evidence="1">The sequence shown here is derived from an EMBL/GenBank/DDBJ whole genome shotgun (WGS) entry which is preliminary data.</text>
</comment>
<dbReference type="EMBL" id="JBHTHM010000010">
    <property type="protein sequence ID" value="MFD0782492.1"/>
    <property type="molecule type" value="Genomic_DNA"/>
</dbReference>
<gene>
    <name evidence="1" type="ORF">ACFQZ8_00915</name>
</gene>
<proteinExistence type="predicted"/>
<evidence type="ECO:0000313" key="1">
    <source>
        <dbReference type="EMBL" id="MFD0782492.1"/>
    </source>
</evidence>
<organism evidence="1 2">
    <name type="scientific">Micromonospora azadirachtae</name>
    <dbReference type="NCBI Taxonomy" id="1970735"/>
    <lineage>
        <taxon>Bacteria</taxon>
        <taxon>Bacillati</taxon>
        <taxon>Actinomycetota</taxon>
        <taxon>Actinomycetes</taxon>
        <taxon>Micromonosporales</taxon>
        <taxon>Micromonosporaceae</taxon>
        <taxon>Micromonospora</taxon>
    </lineage>
</organism>